<name>A0A7T1F1Z6_ATRLM</name>
<dbReference type="Proteomes" id="UP000594463">
    <property type="component" value="Chromosome"/>
</dbReference>
<reference evidence="1 2" key="1">
    <citation type="journal article" date="2021" name="Nat. Commun.">
        <title>Isolation of a member of the candidate phylum Atribacteria reveals a unique cell membrane structure.</title>
        <authorList>
            <person name="Taiki K."/>
            <person name="Nobu M.K."/>
            <person name="Kusada H."/>
            <person name="Meng X.-Y."/>
            <person name="Hosoki N."/>
            <person name="Uematsu K."/>
            <person name="Yoshioka H."/>
            <person name="Kamagata Y."/>
            <person name="Tamaki H."/>
        </authorList>
    </citation>
    <scope>NUCLEOTIDE SEQUENCE [LARGE SCALE GENOMIC DNA]</scope>
    <source>
        <strain evidence="1 2">RT761</strain>
    </source>
</reference>
<organism evidence="1 2">
    <name type="scientific">Atribacter laminatus</name>
    <dbReference type="NCBI Taxonomy" id="2847778"/>
    <lineage>
        <taxon>Bacteria</taxon>
        <taxon>Pseudomonadati</taxon>
        <taxon>Atribacterota</taxon>
        <taxon>Atribacteria</taxon>
        <taxon>Atribacterales</taxon>
        <taxon>Atribacteraceae</taxon>
        <taxon>Atribacter</taxon>
    </lineage>
</organism>
<keyword evidence="2" id="KW-1185">Reference proteome</keyword>
<proteinExistence type="predicted"/>
<protein>
    <submittedName>
        <fullName evidence="1">Kynurenine formamidase</fullName>
        <ecNumber evidence="1">3.5.1.9</ecNumber>
    </submittedName>
</protein>
<dbReference type="AlphaFoldDB" id="A0A7T1F1Z6"/>
<dbReference type="EC" id="3.5.1.9" evidence="1"/>
<dbReference type="GO" id="GO:0004061">
    <property type="term" value="F:arylformamidase activity"/>
    <property type="evidence" value="ECO:0007669"/>
    <property type="project" value="UniProtKB-EC"/>
</dbReference>
<keyword evidence="1" id="KW-0378">Hydrolase</keyword>
<dbReference type="Gene3D" id="3.50.30.50">
    <property type="entry name" value="Putative cyclase"/>
    <property type="match status" value="1"/>
</dbReference>
<dbReference type="PANTHER" id="PTHR31118:SF12">
    <property type="entry name" value="CYCLASE-LIKE PROTEIN 2"/>
    <property type="match status" value="1"/>
</dbReference>
<gene>
    <name evidence="1" type="primary">kynB_2</name>
    <name evidence="1" type="ORF">RT761_00696</name>
</gene>
<dbReference type="PANTHER" id="PTHR31118">
    <property type="entry name" value="CYCLASE-LIKE PROTEIN 2"/>
    <property type="match status" value="1"/>
</dbReference>
<dbReference type="Pfam" id="PF04199">
    <property type="entry name" value="Cyclase"/>
    <property type="match status" value="1"/>
</dbReference>
<dbReference type="SUPFAM" id="SSF102198">
    <property type="entry name" value="Putative cyclase"/>
    <property type="match status" value="1"/>
</dbReference>
<dbReference type="GO" id="GO:0019441">
    <property type="term" value="P:L-tryptophan catabolic process to kynurenine"/>
    <property type="evidence" value="ECO:0007669"/>
    <property type="project" value="InterPro"/>
</dbReference>
<accession>A0A7T1F1Z6</accession>
<evidence type="ECO:0000313" key="2">
    <source>
        <dbReference type="Proteomes" id="UP000594463"/>
    </source>
</evidence>
<dbReference type="RefSeq" id="WP_218112694.1">
    <property type="nucleotide sequence ID" value="NZ_CP065383.1"/>
</dbReference>
<sequence>MKFKKVYDLTQPFYHNCPGWPDFAPPKVERMLYIPKDICNVETMEFNTHTATHIDAPYHFLPDGKTLDQIPVERFIGEGIVLDLRFKKENEFITVEDLEKVGSKIKKGDIVMLATGFGKARGFNHKYLKNFPAINGKAAQWLVDRQINILGVDTLGVETYGFPEGPLVHRTLLGAEILILEELFLEPLFSAATQRFTFICLPILLKDAGGCLARVVAVEE</sequence>
<evidence type="ECO:0000313" key="1">
    <source>
        <dbReference type="EMBL" id="QPM67493.1"/>
    </source>
</evidence>
<dbReference type="EMBL" id="CP065383">
    <property type="protein sequence ID" value="QPM67493.1"/>
    <property type="molecule type" value="Genomic_DNA"/>
</dbReference>
<dbReference type="InterPro" id="IPR037175">
    <property type="entry name" value="KFase_sf"/>
</dbReference>
<dbReference type="KEGG" id="alam:RT761_00696"/>
<dbReference type="InterPro" id="IPR007325">
    <property type="entry name" value="KFase/CYL"/>
</dbReference>